<dbReference type="OrthoDB" id="5361176at2759"/>
<accession>A0A813UX97</accession>
<dbReference type="EMBL" id="CAJOBA010001982">
    <property type="protein sequence ID" value="CAF3623919.1"/>
    <property type="molecule type" value="Genomic_DNA"/>
</dbReference>
<dbReference type="Proteomes" id="UP000682733">
    <property type="component" value="Unassembled WGS sequence"/>
</dbReference>
<dbReference type="EMBL" id="CAJOBC010000743">
    <property type="protein sequence ID" value="CAF3621046.1"/>
    <property type="molecule type" value="Genomic_DNA"/>
</dbReference>
<comment type="caution">
    <text evidence="1">The sequence shown here is derived from an EMBL/GenBank/DDBJ whole genome shotgun (WGS) entry which is preliminary data.</text>
</comment>
<evidence type="ECO:0000313" key="3">
    <source>
        <dbReference type="EMBL" id="CAF3621046.1"/>
    </source>
</evidence>
<dbReference type="Proteomes" id="UP000677228">
    <property type="component" value="Unassembled WGS sequence"/>
</dbReference>
<reference evidence="1" key="1">
    <citation type="submission" date="2021-02" db="EMBL/GenBank/DDBJ databases">
        <authorList>
            <person name="Nowell W R."/>
        </authorList>
    </citation>
    <scope>NUCLEOTIDE SEQUENCE</scope>
</reference>
<evidence type="ECO:0000313" key="2">
    <source>
        <dbReference type="EMBL" id="CAF0839010.1"/>
    </source>
</evidence>
<dbReference type="EMBL" id="CAJNOQ010000743">
    <property type="protein sequence ID" value="CAF0833940.1"/>
    <property type="molecule type" value="Genomic_DNA"/>
</dbReference>
<evidence type="ECO:0000313" key="4">
    <source>
        <dbReference type="EMBL" id="CAF3623919.1"/>
    </source>
</evidence>
<gene>
    <name evidence="1" type="ORF">GPM918_LOCUS5202</name>
    <name evidence="2" type="ORF">OVA965_LOCUS6544</name>
    <name evidence="3" type="ORF">SRO942_LOCUS5202</name>
    <name evidence="4" type="ORF">TMI583_LOCUS6540</name>
</gene>
<evidence type="ECO:0000313" key="5">
    <source>
        <dbReference type="Proteomes" id="UP000663829"/>
    </source>
</evidence>
<evidence type="ECO:0000313" key="1">
    <source>
        <dbReference type="EMBL" id="CAF0833940.1"/>
    </source>
</evidence>
<protein>
    <submittedName>
        <fullName evidence="1">Uncharacterized protein</fullName>
    </submittedName>
</protein>
<keyword evidence="5" id="KW-1185">Reference proteome</keyword>
<organism evidence="1 5">
    <name type="scientific">Didymodactylos carnosus</name>
    <dbReference type="NCBI Taxonomy" id="1234261"/>
    <lineage>
        <taxon>Eukaryota</taxon>
        <taxon>Metazoa</taxon>
        <taxon>Spiralia</taxon>
        <taxon>Gnathifera</taxon>
        <taxon>Rotifera</taxon>
        <taxon>Eurotatoria</taxon>
        <taxon>Bdelloidea</taxon>
        <taxon>Philodinida</taxon>
        <taxon>Philodinidae</taxon>
        <taxon>Didymodactylos</taxon>
    </lineage>
</organism>
<name>A0A813UX97_9BILA</name>
<proteinExistence type="predicted"/>
<dbReference type="AlphaFoldDB" id="A0A813UX97"/>
<dbReference type="Proteomes" id="UP000663829">
    <property type="component" value="Unassembled WGS sequence"/>
</dbReference>
<dbReference type="EMBL" id="CAJNOK010001982">
    <property type="protein sequence ID" value="CAF0839010.1"/>
    <property type="molecule type" value="Genomic_DNA"/>
</dbReference>
<dbReference type="Proteomes" id="UP000681722">
    <property type="component" value="Unassembled WGS sequence"/>
</dbReference>
<sequence length="320" mass="36595">MINDKLLSNLLGVQNRKPLDFGNGPVSGCVGLNGQLLSINSYHPQVGYITVTSFEQFPNEQFYNVPFVRKYREKLLESENYGYGFRVQGMENTYDKKIAFVESAWPLFTFRINDNIEIKSLFFVSKQYSVINQIEIRNMNNIETETIQYDFSGQLNINRASYAQLTEGGPIEIPSPHTVLQFKKNQISIQNFNLSSELLISLFIDNEQQVQFTPDSKPSTNGCVSYNQTGKLELNPQQHRIVFVCYHLLTSEKLTFSPLTGQIPEARGWISNDNNPLLFIIQRNVEYILSCCSIPIGDNDNSYCIVTDNQILPLGWNRDN</sequence>